<protein>
    <submittedName>
        <fullName evidence="2">Uncharacterized protein</fullName>
    </submittedName>
</protein>
<evidence type="ECO:0000313" key="2">
    <source>
        <dbReference type="WBParaSite" id="Pan_g14128.t1"/>
    </source>
</evidence>
<keyword evidence="1" id="KW-1185">Reference proteome</keyword>
<sequence length="210" mass="23564">MPYGYDCLEFALFSEQTTQERLQINKLYHFGTFPCRRTRKFQIPIVQIGYSSLEVPQFPSFFVILYVCANSLIDEIVKLAKAGRPRPSRSLASSGTLHSVLTPTAVAASCSPSPRHYFLSVQKKRLSSKHQPRPNVKASVPLFLKRVISRSNRVYAIVFAFKATPPADCCHGVTRWTTILTLLKALYAGIRMQSATKGHAIPSQFVFPLL</sequence>
<name>A0A7E4UYT4_PANRE</name>
<reference evidence="1" key="1">
    <citation type="journal article" date="2013" name="Genetics">
        <title>The draft genome and transcriptome of Panagrellus redivivus are shaped by the harsh demands of a free-living lifestyle.</title>
        <authorList>
            <person name="Srinivasan J."/>
            <person name="Dillman A.R."/>
            <person name="Macchietto M.G."/>
            <person name="Heikkinen L."/>
            <person name="Lakso M."/>
            <person name="Fracchia K.M."/>
            <person name="Antoshechkin I."/>
            <person name="Mortazavi A."/>
            <person name="Wong G."/>
            <person name="Sternberg P.W."/>
        </authorList>
    </citation>
    <scope>NUCLEOTIDE SEQUENCE [LARGE SCALE GENOMIC DNA]</scope>
    <source>
        <strain evidence="1">MT8872</strain>
    </source>
</reference>
<evidence type="ECO:0000313" key="1">
    <source>
        <dbReference type="Proteomes" id="UP000492821"/>
    </source>
</evidence>
<dbReference type="AlphaFoldDB" id="A0A7E4UYT4"/>
<accession>A0A7E4UYT4</accession>
<dbReference type="Proteomes" id="UP000492821">
    <property type="component" value="Unassembled WGS sequence"/>
</dbReference>
<organism evidence="1 2">
    <name type="scientific">Panagrellus redivivus</name>
    <name type="common">Microworm</name>
    <dbReference type="NCBI Taxonomy" id="6233"/>
    <lineage>
        <taxon>Eukaryota</taxon>
        <taxon>Metazoa</taxon>
        <taxon>Ecdysozoa</taxon>
        <taxon>Nematoda</taxon>
        <taxon>Chromadorea</taxon>
        <taxon>Rhabditida</taxon>
        <taxon>Tylenchina</taxon>
        <taxon>Panagrolaimomorpha</taxon>
        <taxon>Panagrolaimoidea</taxon>
        <taxon>Panagrolaimidae</taxon>
        <taxon>Panagrellus</taxon>
    </lineage>
</organism>
<reference evidence="2" key="2">
    <citation type="submission" date="2020-10" db="UniProtKB">
        <authorList>
            <consortium name="WormBaseParasite"/>
        </authorList>
    </citation>
    <scope>IDENTIFICATION</scope>
</reference>
<proteinExistence type="predicted"/>
<dbReference type="WBParaSite" id="Pan_g14128.t1">
    <property type="protein sequence ID" value="Pan_g14128.t1"/>
    <property type="gene ID" value="Pan_g14128"/>
</dbReference>